<evidence type="ECO:0000313" key="1">
    <source>
        <dbReference type="EMBL" id="CAB4164159.1"/>
    </source>
</evidence>
<protein>
    <submittedName>
        <fullName evidence="1">Uncharacterized protein</fullName>
    </submittedName>
</protein>
<sequence>MTERNDHELIQDLDTFWKKAGFSTHKFWIQKIQLTNGHIYHTIKSNLVNGMPPK</sequence>
<dbReference type="EMBL" id="LR796765">
    <property type="protein sequence ID" value="CAB4164159.1"/>
    <property type="molecule type" value="Genomic_DNA"/>
</dbReference>
<reference evidence="1" key="1">
    <citation type="submission" date="2020-04" db="EMBL/GenBank/DDBJ databases">
        <authorList>
            <person name="Chiriac C."/>
            <person name="Salcher M."/>
            <person name="Ghai R."/>
            <person name="Kavagutti S V."/>
        </authorList>
    </citation>
    <scope>NUCLEOTIDE SEQUENCE</scope>
</reference>
<name>A0A6J5NXD0_9CAUD</name>
<organism evidence="1">
    <name type="scientific">uncultured Caudovirales phage</name>
    <dbReference type="NCBI Taxonomy" id="2100421"/>
    <lineage>
        <taxon>Viruses</taxon>
        <taxon>Duplodnaviria</taxon>
        <taxon>Heunggongvirae</taxon>
        <taxon>Uroviricota</taxon>
        <taxon>Caudoviricetes</taxon>
        <taxon>Peduoviridae</taxon>
        <taxon>Maltschvirus</taxon>
        <taxon>Maltschvirus maltsch</taxon>
    </lineage>
</organism>
<proteinExistence type="predicted"/>
<gene>
    <name evidence="1" type="ORF">UFOVP826_2</name>
</gene>
<accession>A0A6J5NXD0</accession>